<evidence type="ECO:0000256" key="2">
    <source>
        <dbReference type="ARBA" id="ARBA00006275"/>
    </source>
</evidence>
<dbReference type="GO" id="GO:0009279">
    <property type="term" value="C:cell outer membrane"/>
    <property type="evidence" value="ECO:0007669"/>
    <property type="project" value="UniProtKB-SubCell"/>
</dbReference>
<dbReference type="Pfam" id="PF14322">
    <property type="entry name" value="SusD-like_3"/>
    <property type="match status" value="1"/>
</dbReference>
<dbReference type="Proteomes" id="UP000245489">
    <property type="component" value="Unassembled WGS sequence"/>
</dbReference>
<dbReference type="OrthoDB" id="630434at2"/>
<comment type="caution">
    <text evidence="8">The sequence shown here is derived from an EMBL/GenBank/DDBJ whole genome shotgun (WGS) entry which is preliminary data.</text>
</comment>
<name>A0A316EGI9_9BACT</name>
<feature type="domain" description="SusD-like N-terminal" evidence="7">
    <location>
        <begin position="85"/>
        <end position="234"/>
    </location>
</feature>
<keyword evidence="9" id="KW-1185">Reference proteome</keyword>
<dbReference type="RefSeq" id="WP_109741056.1">
    <property type="nucleotide sequence ID" value="NZ_QGGO01000001.1"/>
</dbReference>
<dbReference type="InterPro" id="IPR011990">
    <property type="entry name" value="TPR-like_helical_dom_sf"/>
</dbReference>
<dbReference type="InterPro" id="IPR012944">
    <property type="entry name" value="SusD_RagB_dom"/>
</dbReference>
<dbReference type="PROSITE" id="PS51257">
    <property type="entry name" value="PROKAR_LIPOPROTEIN"/>
    <property type="match status" value="1"/>
</dbReference>
<evidence type="ECO:0000313" key="8">
    <source>
        <dbReference type="EMBL" id="PWK29435.1"/>
    </source>
</evidence>
<dbReference type="EMBL" id="QGGO01000001">
    <property type="protein sequence ID" value="PWK29435.1"/>
    <property type="molecule type" value="Genomic_DNA"/>
</dbReference>
<sequence length="450" mass="49690">MKKYTKNIFAIGTIIISLTACDKQLDIEPKVSIDETKALATSQDVKITLTGAYDGISDSNVMGGGYSYINELLGDDAEVRFGGTFSTLDEIWRKSITTSNTVNSDTWRDSYVAINRVNNVLASLDKVDNNDKKSVEGESRFIRGLVYFELVQHFAKTWGDGDNNTNLGVPLILTPTRVVTTDDNKPRATVAQVYTQILDDLIKAEALLPATQAGSNTGFATRNAVTAILSRVYLMQGNYAAARDAANKVITSNAHSLASTFEGVFSDEAGQSENIFKIIVTDQDGINDMNTFFASSSNQGRGDIRVQAKHLALYEPDDVRGKFFEVVSRNTFSLKFADRYGDVPVVRLAEMYLTRAEANFRLGTTIGANPVSDINLLRTRAGAKVSNVLTLDNILKERKLELAFEGLQLFDLKRTKRSVGTKLFNDRALILPIPQREIDTNKELKQNDGY</sequence>
<evidence type="ECO:0000313" key="9">
    <source>
        <dbReference type="Proteomes" id="UP000245489"/>
    </source>
</evidence>
<comment type="subcellular location">
    <subcellularLocation>
        <location evidence="1">Cell outer membrane</location>
    </subcellularLocation>
</comment>
<reference evidence="8 9" key="1">
    <citation type="submission" date="2018-05" db="EMBL/GenBank/DDBJ databases">
        <title>Genomic Encyclopedia of Archaeal and Bacterial Type Strains, Phase II (KMG-II): from individual species to whole genera.</title>
        <authorList>
            <person name="Goeker M."/>
        </authorList>
    </citation>
    <scope>NUCLEOTIDE SEQUENCE [LARGE SCALE GENOMIC DNA]</scope>
    <source>
        <strain evidence="8 9">DSM 22214</strain>
    </source>
</reference>
<evidence type="ECO:0000256" key="3">
    <source>
        <dbReference type="ARBA" id="ARBA00022729"/>
    </source>
</evidence>
<proteinExistence type="inferred from homology"/>
<evidence type="ECO:0000256" key="5">
    <source>
        <dbReference type="ARBA" id="ARBA00023237"/>
    </source>
</evidence>
<comment type="similarity">
    <text evidence="2">Belongs to the SusD family.</text>
</comment>
<keyword evidence="4" id="KW-0472">Membrane</keyword>
<keyword evidence="3" id="KW-0732">Signal</keyword>
<dbReference type="AlphaFoldDB" id="A0A316EGI9"/>
<evidence type="ECO:0000256" key="1">
    <source>
        <dbReference type="ARBA" id="ARBA00004442"/>
    </source>
</evidence>
<organism evidence="8 9">
    <name type="scientific">Arcicella aurantiaca</name>
    <dbReference type="NCBI Taxonomy" id="591202"/>
    <lineage>
        <taxon>Bacteria</taxon>
        <taxon>Pseudomonadati</taxon>
        <taxon>Bacteroidota</taxon>
        <taxon>Cytophagia</taxon>
        <taxon>Cytophagales</taxon>
        <taxon>Flectobacillaceae</taxon>
        <taxon>Arcicella</taxon>
    </lineage>
</organism>
<feature type="domain" description="RagB/SusD" evidence="6">
    <location>
        <begin position="341"/>
        <end position="418"/>
    </location>
</feature>
<dbReference type="InterPro" id="IPR033985">
    <property type="entry name" value="SusD-like_N"/>
</dbReference>
<evidence type="ECO:0000259" key="7">
    <source>
        <dbReference type="Pfam" id="PF14322"/>
    </source>
</evidence>
<accession>A0A316EGI9</accession>
<protein>
    <submittedName>
        <fullName evidence="8">SusD-like starch-binding protein associating with outer membrane</fullName>
    </submittedName>
</protein>
<gene>
    <name evidence="8" type="ORF">LV89_00275</name>
</gene>
<dbReference type="SUPFAM" id="SSF48452">
    <property type="entry name" value="TPR-like"/>
    <property type="match status" value="1"/>
</dbReference>
<evidence type="ECO:0000256" key="4">
    <source>
        <dbReference type="ARBA" id="ARBA00023136"/>
    </source>
</evidence>
<dbReference type="Pfam" id="PF07980">
    <property type="entry name" value="SusD_RagB"/>
    <property type="match status" value="1"/>
</dbReference>
<dbReference type="CDD" id="cd08977">
    <property type="entry name" value="SusD"/>
    <property type="match status" value="1"/>
</dbReference>
<dbReference type="Gene3D" id="1.25.40.390">
    <property type="match status" value="1"/>
</dbReference>
<keyword evidence="5" id="KW-0998">Cell outer membrane</keyword>
<evidence type="ECO:0000259" key="6">
    <source>
        <dbReference type="Pfam" id="PF07980"/>
    </source>
</evidence>